<name>A0A4S2BKH0_9LACO</name>
<evidence type="ECO:0000313" key="3">
    <source>
        <dbReference type="EMBL" id="TGY14625.1"/>
    </source>
</evidence>
<dbReference type="Gene3D" id="3.10.20.890">
    <property type="match status" value="1"/>
</dbReference>
<evidence type="ECO:0000259" key="2">
    <source>
        <dbReference type="Pfam" id="PF18938"/>
    </source>
</evidence>
<sequence length="186" mass="21295">MTSTTKFGLHTNALKNLAEQTDTHLIQNKLQAQELRDYQLVEHKVRVADFENLTTYELVKIYERLLEANPHADAIKVNKNGEAYLYFEDRFPVHIPSWENIIGQAKKIRLRYNKRTGKHVLNLKVQPGVRVAVHHPAFGKIASLISSDENISIPLNTKYELLKGSILTIKVNCLNGQKGFDVFYPI</sequence>
<accession>A0A4S2BKH0</accession>
<evidence type="ECO:0000256" key="1">
    <source>
        <dbReference type="ARBA" id="ARBA00022729"/>
    </source>
</evidence>
<evidence type="ECO:0000313" key="4">
    <source>
        <dbReference type="Proteomes" id="UP000309117"/>
    </source>
</evidence>
<keyword evidence="1" id="KW-0732">Signal</keyword>
<reference evidence="3 4" key="1">
    <citation type="submission" date="2019-04" db="EMBL/GenBank/DDBJ databases">
        <title>Microbes associate with the intestines of laboratory mice.</title>
        <authorList>
            <person name="Navarre W."/>
            <person name="Wong E."/>
            <person name="Huang K."/>
            <person name="Tropini C."/>
            <person name="Ng K."/>
            <person name="Yu B."/>
        </authorList>
    </citation>
    <scope>NUCLEOTIDE SEQUENCE [LARGE SCALE GENOMIC DNA]</scope>
    <source>
        <strain evidence="3 4">NM61_E11</strain>
    </source>
</reference>
<comment type="caution">
    <text evidence="3">The sequence shown here is derived from an EMBL/GenBank/DDBJ whole genome shotgun (WGS) entry which is preliminary data.</text>
</comment>
<dbReference type="AlphaFoldDB" id="A0A4S2BKH0"/>
<gene>
    <name evidence="3" type="ORF">E5351_06150</name>
</gene>
<dbReference type="RefSeq" id="WP_004046223.1">
    <property type="nucleotide sequence ID" value="NZ_AQFR02000003.1"/>
</dbReference>
<protein>
    <recommendedName>
        <fullName evidence="2">Atypical Rib domain-containing protein</fullName>
    </recommendedName>
</protein>
<feature type="domain" description="Atypical Rib" evidence="2">
    <location>
        <begin position="40"/>
        <end position="90"/>
    </location>
</feature>
<dbReference type="EMBL" id="SRYV01000010">
    <property type="protein sequence ID" value="TGY14625.1"/>
    <property type="molecule type" value="Genomic_DNA"/>
</dbReference>
<dbReference type="InterPro" id="IPR044024">
    <property type="entry name" value="aRib"/>
</dbReference>
<organism evidence="3 4">
    <name type="scientific">Lactobacillus intestinalis</name>
    <dbReference type="NCBI Taxonomy" id="151781"/>
    <lineage>
        <taxon>Bacteria</taxon>
        <taxon>Bacillati</taxon>
        <taxon>Bacillota</taxon>
        <taxon>Bacilli</taxon>
        <taxon>Lactobacillales</taxon>
        <taxon>Lactobacillaceae</taxon>
        <taxon>Lactobacillus</taxon>
    </lineage>
</organism>
<dbReference type="Pfam" id="PF18938">
    <property type="entry name" value="aRib"/>
    <property type="match status" value="1"/>
</dbReference>
<dbReference type="Proteomes" id="UP000309117">
    <property type="component" value="Unassembled WGS sequence"/>
</dbReference>
<proteinExistence type="predicted"/>